<protein>
    <recommendedName>
        <fullName evidence="2">DUF4145 domain-containing protein</fullName>
    </recommendedName>
</protein>
<organism evidence="3 4">
    <name type="scientific">Agrobacterium tumefaciens</name>
    <dbReference type="NCBI Taxonomy" id="358"/>
    <lineage>
        <taxon>Bacteria</taxon>
        <taxon>Pseudomonadati</taxon>
        <taxon>Pseudomonadota</taxon>
        <taxon>Alphaproteobacteria</taxon>
        <taxon>Hyphomicrobiales</taxon>
        <taxon>Rhizobiaceae</taxon>
        <taxon>Rhizobium/Agrobacterium group</taxon>
        <taxon>Agrobacterium</taxon>
        <taxon>Agrobacterium tumefaciens complex</taxon>
    </lineage>
</organism>
<proteinExistence type="predicted"/>
<name>A0AAW8LRP3_AGRTU</name>
<dbReference type="Pfam" id="PF13643">
    <property type="entry name" value="DUF4145"/>
    <property type="match status" value="1"/>
</dbReference>
<evidence type="ECO:0000259" key="2">
    <source>
        <dbReference type="Pfam" id="PF13643"/>
    </source>
</evidence>
<sequence length="225" mass="25281">MDRQSFQKKVPAHKLHDSGSPDSDDIESGMFAGFLKCDGNFCGQYVAVAGSYSLEYHYDYDPETDEPITHEANNYYPKVMTPAPEIISYPTKLNPDSKSHLRRSFELFWADHGACANRLRIVVEYLLDQLSVPRVGQKGRNKNARLDLADRINLLSATQSEHEDTLNALRHVGNAGSHDGSVDFEDLIDCYELLEDAMVELIDNRRKNLAAKAQAINARKGKPKP</sequence>
<feature type="region of interest" description="Disordered" evidence="1">
    <location>
        <begin position="1"/>
        <end position="22"/>
    </location>
</feature>
<feature type="domain" description="DUF4145" evidence="2">
    <location>
        <begin position="105"/>
        <end position="195"/>
    </location>
</feature>
<reference evidence="3" key="1">
    <citation type="submission" date="2023-07" db="EMBL/GenBank/DDBJ databases">
        <title>Sorghum-associated microbial communities from plants grown in Nebraska, USA.</title>
        <authorList>
            <person name="Schachtman D."/>
        </authorList>
    </citation>
    <scope>NUCLEOTIDE SEQUENCE</scope>
    <source>
        <strain evidence="3">1457</strain>
    </source>
</reference>
<dbReference type="Proteomes" id="UP001265315">
    <property type="component" value="Unassembled WGS sequence"/>
</dbReference>
<dbReference type="InterPro" id="IPR025285">
    <property type="entry name" value="DUF4145"/>
</dbReference>
<accession>A0AAW8LRP3</accession>
<dbReference type="EMBL" id="JAVDSW010000001">
    <property type="protein sequence ID" value="MDR6701629.1"/>
    <property type="molecule type" value="Genomic_DNA"/>
</dbReference>
<dbReference type="AlphaFoldDB" id="A0AAW8LRP3"/>
<comment type="caution">
    <text evidence="3">The sequence shown here is derived from an EMBL/GenBank/DDBJ whole genome shotgun (WGS) entry which is preliminary data.</text>
</comment>
<gene>
    <name evidence="3" type="ORF">J2W61_001457</name>
</gene>
<evidence type="ECO:0000313" key="3">
    <source>
        <dbReference type="EMBL" id="MDR6701629.1"/>
    </source>
</evidence>
<dbReference type="RefSeq" id="WP_209689032.1">
    <property type="nucleotide sequence ID" value="NZ_JAGIPM010000001.1"/>
</dbReference>
<evidence type="ECO:0000313" key="4">
    <source>
        <dbReference type="Proteomes" id="UP001265315"/>
    </source>
</evidence>
<evidence type="ECO:0000256" key="1">
    <source>
        <dbReference type="SAM" id="MobiDB-lite"/>
    </source>
</evidence>